<evidence type="ECO:0000256" key="2">
    <source>
        <dbReference type="ARBA" id="ARBA00022527"/>
    </source>
</evidence>
<dbReference type="PANTHER" id="PTHR11042:SF136">
    <property type="entry name" value="EIF-2-ALPHA KINASE GCN2"/>
    <property type="match status" value="1"/>
</dbReference>
<dbReference type="InterPro" id="IPR000719">
    <property type="entry name" value="Prot_kinase_dom"/>
</dbReference>
<reference evidence="14 15" key="1">
    <citation type="submission" date="2015-08" db="EMBL/GenBank/DDBJ databases">
        <title>Next Generation Sequencing and Analysis of the Genome of Puccinia sorghi L Schw, the Causal Agent of Maize Common Rust.</title>
        <authorList>
            <person name="Rochi L."/>
            <person name="Burguener G."/>
            <person name="Darino M."/>
            <person name="Turjanski A."/>
            <person name="Kreff E."/>
            <person name="Dieguez M.J."/>
            <person name="Sacco F."/>
        </authorList>
    </citation>
    <scope>NUCLEOTIDE SEQUENCE [LARGE SCALE GENOMIC DNA]</scope>
    <source>
        <strain evidence="14 15">RO10H11247</strain>
    </source>
</reference>
<dbReference type="EMBL" id="LAVV01013305">
    <property type="protein sequence ID" value="KNZ45755.1"/>
    <property type="molecule type" value="Genomic_DNA"/>
</dbReference>
<dbReference type="GO" id="GO:0005634">
    <property type="term" value="C:nucleus"/>
    <property type="evidence" value="ECO:0007669"/>
    <property type="project" value="TreeGrafter"/>
</dbReference>
<evidence type="ECO:0000256" key="5">
    <source>
        <dbReference type="ARBA" id="ARBA00022777"/>
    </source>
</evidence>
<feature type="binding site" evidence="11">
    <location>
        <begin position="526"/>
        <end position="534"/>
    </location>
    <ligand>
        <name>ATP</name>
        <dbReference type="ChEBI" id="CHEBI:30616"/>
    </ligand>
</feature>
<comment type="catalytic activity">
    <reaction evidence="8">
        <text>L-threonyl-[protein] + ATP = O-phospho-L-threonyl-[protein] + ADP + H(+)</text>
        <dbReference type="Rhea" id="RHEA:46608"/>
        <dbReference type="Rhea" id="RHEA-COMP:11060"/>
        <dbReference type="Rhea" id="RHEA-COMP:11605"/>
        <dbReference type="ChEBI" id="CHEBI:15378"/>
        <dbReference type="ChEBI" id="CHEBI:30013"/>
        <dbReference type="ChEBI" id="CHEBI:30616"/>
        <dbReference type="ChEBI" id="CHEBI:61977"/>
        <dbReference type="ChEBI" id="CHEBI:456216"/>
        <dbReference type="EC" id="2.7.11.1"/>
    </reaction>
</comment>
<comment type="caution">
    <text evidence="14">The sequence shown here is derived from an EMBL/GenBank/DDBJ whole genome shotgun (WGS) entry which is preliminary data.</text>
</comment>
<evidence type="ECO:0000256" key="4">
    <source>
        <dbReference type="ARBA" id="ARBA00022741"/>
    </source>
</evidence>
<dbReference type="PROSITE" id="PS50011">
    <property type="entry name" value="PROTEIN_KINASE_DOM"/>
    <property type="match status" value="2"/>
</dbReference>
<dbReference type="SMART" id="SM00220">
    <property type="entry name" value="S_TKc"/>
    <property type="match status" value="1"/>
</dbReference>
<dbReference type="InterPro" id="IPR006575">
    <property type="entry name" value="RWD_dom"/>
</dbReference>
<feature type="active site" description="Proton acceptor" evidence="10">
    <location>
        <position position="805"/>
    </location>
</feature>
<keyword evidence="15" id="KW-1185">Reference proteome</keyword>
<keyword evidence="2" id="KW-0723">Serine/threonine-protein kinase</keyword>
<dbReference type="Gene3D" id="3.10.110.10">
    <property type="entry name" value="Ubiquitin Conjugating Enzyme"/>
    <property type="match status" value="2"/>
</dbReference>
<dbReference type="InterPro" id="IPR036621">
    <property type="entry name" value="Anticodon-bd_dom_sf"/>
</dbReference>
<evidence type="ECO:0000256" key="9">
    <source>
        <dbReference type="ARBA" id="ARBA00048679"/>
    </source>
</evidence>
<evidence type="ECO:0000256" key="7">
    <source>
        <dbReference type="ARBA" id="ARBA00037982"/>
    </source>
</evidence>
<dbReference type="Gene3D" id="3.40.50.800">
    <property type="entry name" value="Anticodon-binding domain"/>
    <property type="match status" value="1"/>
</dbReference>
<dbReference type="PROSITE" id="PS00108">
    <property type="entry name" value="PROTEIN_KINASE_ST"/>
    <property type="match status" value="1"/>
</dbReference>
<dbReference type="SUPFAM" id="SSF54495">
    <property type="entry name" value="UBC-like"/>
    <property type="match status" value="1"/>
</dbReference>
<feature type="domain" description="Protein kinase" evidence="13">
    <location>
        <begin position="205"/>
        <end position="487"/>
    </location>
</feature>
<dbReference type="SMART" id="SM00591">
    <property type="entry name" value="RWD"/>
    <property type="match status" value="1"/>
</dbReference>
<evidence type="ECO:0000256" key="1">
    <source>
        <dbReference type="ARBA" id="ARBA00012513"/>
    </source>
</evidence>
<keyword evidence="5 14" id="KW-0418">Kinase</keyword>
<dbReference type="InterPro" id="IPR016135">
    <property type="entry name" value="UBQ-conjugating_enzyme/RWD"/>
</dbReference>
<dbReference type="OrthoDB" id="341578at2759"/>
<dbReference type="GO" id="GO:0005737">
    <property type="term" value="C:cytoplasm"/>
    <property type="evidence" value="ECO:0007669"/>
    <property type="project" value="TreeGrafter"/>
</dbReference>
<evidence type="ECO:0000313" key="14">
    <source>
        <dbReference type="EMBL" id="KNZ45755.1"/>
    </source>
</evidence>
<dbReference type="Pfam" id="PF12745">
    <property type="entry name" value="HGTP_anticodon2"/>
    <property type="match status" value="1"/>
</dbReference>
<dbReference type="InterPro" id="IPR024435">
    <property type="entry name" value="HisRS-related_dom"/>
</dbReference>
<evidence type="ECO:0000256" key="10">
    <source>
        <dbReference type="PIRSR" id="PIRSR000660-1"/>
    </source>
</evidence>
<evidence type="ECO:0000256" key="12">
    <source>
        <dbReference type="SAM" id="MobiDB-lite"/>
    </source>
</evidence>
<feature type="domain" description="Protein kinase" evidence="13">
    <location>
        <begin position="520"/>
        <end position="977"/>
    </location>
</feature>
<dbReference type="CDD" id="cd23823">
    <property type="entry name" value="RWD_GCN2"/>
    <property type="match status" value="1"/>
</dbReference>
<dbReference type="InterPro" id="IPR011009">
    <property type="entry name" value="Kinase-like_dom_sf"/>
</dbReference>
<feature type="compositionally biased region" description="Low complexity" evidence="12">
    <location>
        <begin position="638"/>
        <end position="651"/>
    </location>
</feature>
<dbReference type="Gene3D" id="1.10.510.10">
    <property type="entry name" value="Transferase(Phosphotransferase) domain 1"/>
    <property type="match status" value="2"/>
</dbReference>
<dbReference type="SUPFAM" id="SSF55681">
    <property type="entry name" value="Class II aaRS and biotin synthetases"/>
    <property type="match status" value="1"/>
</dbReference>
<gene>
    <name evidence="14" type="ORF">VP01_782g1</name>
</gene>
<feature type="binding site" evidence="11">
    <location>
        <position position="553"/>
    </location>
    <ligand>
        <name>ATP</name>
        <dbReference type="ChEBI" id="CHEBI:30616"/>
    </ligand>
</feature>
<dbReference type="SUPFAM" id="SSF56112">
    <property type="entry name" value="Protein kinase-like (PK-like)"/>
    <property type="match status" value="2"/>
</dbReference>
<dbReference type="GO" id="GO:0005524">
    <property type="term" value="F:ATP binding"/>
    <property type="evidence" value="ECO:0007669"/>
    <property type="project" value="UniProtKB-KW"/>
</dbReference>
<sequence>MSSEQDLRQIQETEIEALRAIFCEDFEQIRTRSSIKIRTEEVELQDRVRIDLRVRGAQLSELHEELSSKTSQLIGSEMLYELATFVAGFITEHNVAVTSIHHPSLIEERVTRATEVERQQRLAIEAEKARQSTLKSYEDLELARQIQKDIDIRHELLKREREKANVHTANTIDITTPADGITRLPFGSILEISLPSGPLKIQVGFEALDVLPLGSVYNVQVSNFGPAQLIVVHPHGRYYHSNPGQKMLSKVASDLNTLRDINDPHVQSIYGSELAETKLSIISEPLPTNSALDCLEQILGGLRAVHDAHLVHRGIKPENVFMVTAKDRNKKAVFKLANVSWSQRLWDLCKSNPFCDLPQDSPPPDLWLILSVSFLFFFFFFFLGELSWQRIHPNTLRDPLAYDRERDMFDLGITFAQILRGQLWPKWNSPAAFLQSLPADYPSICRELLGSLLLASKRNNVQQLLDKLSNYRRMAKKTYPSTARPLLQTDNWEKTTEPVVPHGVFWQPQGATYSRYRNDFEEVEFLGKGGFGEVLKARNKLDNRFYAVSQPIKKISLPMDPREETKILREVTILSRMSHPHIVRYHACWIEATTLAPRSSNSEFSQISSDFQQPQAPSDGRHSYSHSSSDSESESDDSQSSHTSSSVDGGDSATIHDFHLGLDDMDFLSIHHDTSMPSIRFGDASPSQSKCKTKPTGRPAHNDASPSPSQESQETDKPLLRRMLTDIFHSFHAYVYSTRNVSPRFRLHLYFSFSLEMEFVDSFFIQKSYSSRDKGIESDRQVWRISRQILSGMAYFTSLHVIHRDLKPSNIFLDVQGEVRIGDFGKWLAVNQNVAEVEGSSGPMPTSAELTSGVGTALYIAPETIEARQIRAKHLEKIDMYSFGIVLFEMFHQMDTVHERIQIIKDLRSAEIKFPPSWDDEPDGVKTRLVVKCMHSEDGKVEPDESFSFLSRIIKWCLNHTAELRPSPTELLKSSLFPPQPEDENIEEITRLISRPDHAMFRPYLASLFDQPLPDRIRRDFTYDFHTADTSQKILDNPFRTLICDHLTEKFCLRGAVNVESPVLVPYTDIDNPSLVKLLDTEGTVVTLHFDATVPFARTVARDESLVRLKRFSLSPMYRQNPAGGQPITIPVASYDIVSPTRTLAAESELAFFFGYLSGAEACANRVRISRILQLTVPLTTVISDDALRVLPLGGSCEHVLSHNKLWDAIFLDVPSHQRTTLQKMISSYNASTSSSWSDLSTELVNSSLSQATLDSIKKNFDIRVPPWITDADLNINSGNFDLVKAHLLGPVSPWHNNLNVQQAFDDLEVVIKYAKLLGMQGSIIIWPLLVPQHRDNSNGVFFNTCDTRKGKVLAAGGRFDGLVQKLVAPGLGQSQLRSHLVSVSLHVSRLSLAVARHAQISSPASWMPRRCDVYVMSFAPGLLKDRLEVVRELWTGGISADLMYDGETQWSSPEAVLQSCRREGILYAIIVKAPNPYKGQVVKVKSLSQKTEYEVPLRELSTWLEDALQEHARSESGNNSLKGLHENHVRINQKAKWNAAHPSPAIELSSPGRDYFLVLPTDVSRRTKHKSRQAVYERAFDAISEKIKSLPDVPTCKHLFRFVLFSFVLDLEDPPFSKLCQDPTWIESEEVYRKQIVDLVPTSRKAYLWEIRHSIIDYCFKHHSTKNLWTFSLRTNQCQLLTIP</sequence>
<evidence type="ECO:0000259" key="13">
    <source>
        <dbReference type="PROSITE" id="PS50011"/>
    </source>
</evidence>
<evidence type="ECO:0000256" key="3">
    <source>
        <dbReference type="ARBA" id="ARBA00022679"/>
    </source>
</evidence>
<dbReference type="Pfam" id="PF00069">
    <property type="entry name" value="Pkinase"/>
    <property type="match status" value="2"/>
</dbReference>
<name>A0A0L6UD66_9BASI</name>
<evidence type="ECO:0000256" key="8">
    <source>
        <dbReference type="ARBA" id="ARBA00047899"/>
    </source>
</evidence>
<evidence type="ECO:0000313" key="15">
    <source>
        <dbReference type="Proteomes" id="UP000037035"/>
    </source>
</evidence>
<dbReference type="InterPro" id="IPR008271">
    <property type="entry name" value="Ser/Thr_kinase_AS"/>
</dbReference>
<dbReference type="PANTHER" id="PTHR11042">
    <property type="entry name" value="EUKARYOTIC TRANSLATION INITIATION FACTOR 2-ALPHA KINASE EIF2-ALPHA KINASE -RELATED"/>
    <property type="match status" value="1"/>
</dbReference>
<dbReference type="VEuPathDB" id="FungiDB:VP01_782g1"/>
<dbReference type="InterPro" id="IPR050339">
    <property type="entry name" value="CC_SR_Kinase"/>
</dbReference>
<feature type="region of interest" description="Disordered" evidence="12">
    <location>
        <begin position="678"/>
        <end position="716"/>
    </location>
</feature>
<keyword evidence="3" id="KW-0808">Transferase</keyword>
<accession>A0A0L6UD66</accession>
<dbReference type="InterPro" id="IPR045864">
    <property type="entry name" value="aa-tRNA-synth_II/BPL/LPL"/>
</dbReference>
<proteinExistence type="inferred from homology"/>
<organism evidence="14 15">
    <name type="scientific">Puccinia sorghi</name>
    <dbReference type="NCBI Taxonomy" id="27349"/>
    <lineage>
        <taxon>Eukaryota</taxon>
        <taxon>Fungi</taxon>
        <taxon>Dikarya</taxon>
        <taxon>Basidiomycota</taxon>
        <taxon>Pucciniomycotina</taxon>
        <taxon>Pucciniomycetes</taxon>
        <taxon>Pucciniales</taxon>
        <taxon>Pucciniaceae</taxon>
        <taxon>Puccinia</taxon>
    </lineage>
</organism>
<keyword evidence="6 11" id="KW-0067">ATP-binding</keyword>
<comment type="similarity">
    <text evidence="7">Belongs to the protein kinase superfamily. Ser/Thr protein kinase family. GCN2 subfamily.</text>
</comment>
<evidence type="ECO:0000256" key="6">
    <source>
        <dbReference type="ARBA" id="ARBA00022840"/>
    </source>
</evidence>
<evidence type="ECO:0000256" key="11">
    <source>
        <dbReference type="PIRSR" id="PIRSR000660-2"/>
    </source>
</evidence>
<dbReference type="STRING" id="27349.A0A0L6UD66"/>
<dbReference type="EC" id="2.7.11.1" evidence="1"/>
<feature type="region of interest" description="Disordered" evidence="12">
    <location>
        <begin position="601"/>
        <end position="651"/>
    </location>
</feature>
<dbReference type="Gene3D" id="3.30.200.20">
    <property type="entry name" value="Phosphorylase Kinase, domain 1"/>
    <property type="match status" value="1"/>
</dbReference>
<keyword evidence="4 11" id="KW-0547">Nucleotide-binding</keyword>
<dbReference type="Gene3D" id="3.30.930.10">
    <property type="entry name" value="Bira Bifunctional Protein, Domain 2"/>
    <property type="match status" value="1"/>
</dbReference>
<dbReference type="SUPFAM" id="SSF52954">
    <property type="entry name" value="Class II aaRS ABD-related"/>
    <property type="match status" value="1"/>
</dbReference>
<dbReference type="GO" id="GO:0000077">
    <property type="term" value="P:DNA damage checkpoint signaling"/>
    <property type="evidence" value="ECO:0007669"/>
    <property type="project" value="InterPro"/>
</dbReference>
<comment type="catalytic activity">
    <reaction evidence="9">
        <text>L-seryl-[protein] + ATP = O-phospho-L-seryl-[protein] + ADP + H(+)</text>
        <dbReference type="Rhea" id="RHEA:17989"/>
        <dbReference type="Rhea" id="RHEA-COMP:9863"/>
        <dbReference type="Rhea" id="RHEA-COMP:11604"/>
        <dbReference type="ChEBI" id="CHEBI:15378"/>
        <dbReference type="ChEBI" id="CHEBI:29999"/>
        <dbReference type="ChEBI" id="CHEBI:30616"/>
        <dbReference type="ChEBI" id="CHEBI:83421"/>
        <dbReference type="ChEBI" id="CHEBI:456216"/>
        <dbReference type="EC" id="2.7.11.1"/>
    </reaction>
</comment>
<dbReference type="PIRSF" id="PIRSF000660">
    <property type="entry name" value="Ser/Thr_PK_GCN2"/>
    <property type="match status" value="1"/>
</dbReference>
<protein>
    <recommendedName>
        <fullName evidence="1">non-specific serine/threonine protein kinase</fullName>
        <ecNumber evidence="1">2.7.11.1</ecNumber>
    </recommendedName>
</protein>
<dbReference type="FunFam" id="3.40.50.800:FF:000009">
    <property type="entry name" value="Eukaryotic translation initiation factor 2-alpha kinase"/>
    <property type="match status" value="1"/>
</dbReference>
<dbReference type="InterPro" id="IPR016255">
    <property type="entry name" value="Gcn2"/>
</dbReference>
<dbReference type="GO" id="GO:0004694">
    <property type="term" value="F:eukaryotic translation initiation factor 2alpha kinase activity"/>
    <property type="evidence" value="ECO:0007669"/>
    <property type="project" value="InterPro"/>
</dbReference>
<feature type="compositionally biased region" description="Polar residues" evidence="12">
    <location>
        <begin position="601"/>
        <end position="616"/>
    </location>
</feature>
<dbReference type="Proteomes" id="UP000037035">
    <property type="component" value="Unassembled WGS sequence"/>
</dbReference>